<dbReference type="SMART" id="SM00032">
    <property type="entry name" value="CCP"/>
    <property type="match status" value="2"/>
</dbReference>
<keyword evidence="7" id="KW-1185">Reference proteome</keyword>
<dbReference type="AlphaFoldDB" id="A0A9P1CC33"/>
<evidence type="ECO:0000259" key="3">
    <source>
        <dbReference type="PROSITE" id="PS50923"/>
    </source>
</evidence>
<accession>A0A9P1CC33</accession>
<dbReference type="Pfam" id="PF00084">
    <property type="entry name" value="Sushi"/>
    <property type="match status" value="1"/>
</dbReference>
<dbReference type="CDD" id="cd00033">
    <property type="entry name" value="CCP"/>
    <property type="match status" value="1"/>
</dbReference>
<keyword evidence="2" id="KW-0472">Membrane</keyword>
<proteinExistence type="predicted"/>
<protein>
    <submittedName>
        <fullName evidence="6">Sushi domain-containing protein</fullName>
    </submittedName>
</protein>
<keyword evidence="2" id="KW-0812">Transmembrane</keyword>
<evidence type="ECO:0000313" key="6">
    <source>
        <dbReference type="EMBL" id="CAL4776196.1"/>
    </source>
</evidence>
<keyword evidence="2" id="KW-1133">Transmembrane helix</keyword>
<reference evidence="4" key="1">
    <citation type="submission" date="2022-10" db="EMBL/GenBank/DDBJ databases">
        <authorList>
            <person name="Chen Y."/>
            <person name="Dougan E. K."/>
            <person name="Chan C."/>
            <person name="Rhodes N."/>
            <person name="Thang M."/>
        </authorList>
    </citation>
    <scope>NUCLEOTIDE SEQUENCE</scope>
</reference>
<keyword evidence="1" id="KW-1015">Disulfide bond</keyword>
<organism evidence="4">
    <name type="scientific">Cladocopium goreaui</name>
    <dbReference type="NCBI Taxonomy" id="2562237"/>
    <lineage>
        <taxon>Eukaryota</taxon>
        <taxon>Sar</taxon>
        <taxon>Alveolata</taxon>
        <taxon>Dinophyceae</taxon>
        <taxon>Suessiales</taxon>
        <taxon>Symbiodiniaceae</taxon>
        <taxon>Cladocopium</taxon>
    </lineage>
</organism>
<evidence type="ECO:0000313" key="4">
    <source>
        <dbReference type="EMBL" id="CAI3988884.1"/>
    </source>
</evidence>
<dbReference type="Proteomes" id="UP001152797">
    <property type="component" value="Unassembled WGS sequence"/>
</dbReference>
<dbReference type="SUPFAM" id="SSF57535">
    <property type="entry name" value="Complement control module/SCR domain"/>
    <property type="match status" value="1"/>
</dbReference>
<sequence>MFWHVSLWPNVGRGLAALCMFKQNGPEARWPKMLEPTGNVQARHLLDVTRNASVRTLQNDLRGPFKSGSVLEVSCALGFRPLNESEGTWTVKCVGWNAWSATGHFGGCDVVSCSSLSDTWGTWLGAVRFNSTMRLECADGFNVEGASELHCLASGLWSHLPGQCLPNGGNPELWRSKLRYSALLSFLGIVVTITLVLWVCRPTLAEQGSYPASRQSLATE</sequence>
<evidence type="ECO:0000313" key="5">
    <source>
        <dbReference type="EMBL" id="CAL1142259.1"/>
    </source>
</evidence>
<feature type="domain" description="Sushi" evidence="3">
    <location>
        <begin position="111"/>
        <end position="166"/>
    </location>
</feature>
<dbReference type="OrthoDB" id="6103690at2759"/>
<dbReference type="Gene3D" id="2.10.70.10">
    <property type="entry name" value="Complement Module, domain 1"/>
    <property type="match status" value="1"/>
</dbReference>
<gene>
    <name evidence="4" type="ORF">C1SCF055_LOCUS16000</name>
</gene>
<evidence type="ECO:0000313" key="7">
    <source>
        <dbReference type="Proteomes" id="UP001152797"/>
    </source>
</evidence>
<evidence type="ECO:0000256" key="1">
    <source>
        <dbReference type="ARBA" id="ARBA00023157"/>
    </source>
</evidence>
<comment type="caution">
    <text evidence="4">The sequence shown here is derived from an EMBL/GenBank/DDBJ whole genome shotgun (WGS) entry which is preliminary data.</text>
</comment>
<dbReference type="InterPro" id="IPR035976">
    <property type="entry name" value="Sushi/SCR/CCP_sf"/>
</dbReference>
<dbReference type="PROSITE" id="PS50923">
    <property type="entry name" value="SUSHI"/>
    <property type="match status" value="1"/>
</dbReference>
<dbReference type="EMBL" id="CAMXCT030001312">
    <property type="protein sequence ID" value="CAL4776196.1"/>
    <property type="molecule type" value="Genomic_DNA"/>
</dbReference>
<evidence type="ECO:0000256" key="2">
    <source>
        <dbReference type="SAM" id="Phobius"/>
    </source>
</evidence>
<dbReference type="EMBL" id="CAMXCT010001312">
    <property type="protein sequence ID" value="CAI3988884.1"/>
    <property type="molecule type" value="Genomic_DNA"/>
</dbReference>
<name>A0A9P1CC33_9DINO</name>
<feature type="transmembrane region" description="Helical" evidence="2">
    <location>
        <begin position="180"/>
        <end position="199"/>
    </location>
</feature>
<reference evidence="5" key="2">
    <citation type="submission" date="2024-04" db="EMBL/GenBank/DDBJ databases">
        <authorList>
            <person name="Chen Y."/>
            <person name="Shah S."/>
            <person name="Dougan E. K."/>
            <person name="Thang M."/>
            <person name="Chan C."/>
        </authorList>
    </citation>
    <scope>NUCLEOTIDE SEQUENCE [LARGE SCALE GENOMIC DNA]</scope>
</reference>
<dbReference type="InterPro" id="IPR000436">
    <property type="entry name" value="Sushi_SCR_CCP_dom"/>
</dbReference>
<dbReference type="EMBL" id="CAMXCT020001312">
    <property type="protein sequence ID" value="CAL1142259.1"/>
    <property type="molecule type" value="Genomic_DNA"/>
</dbReference>